<feature type="repeat" description="ANK" evidence="3">
    <location>
        <begin position="641"/>
        <end position="673"/>
    </location>
</feature>
<dbReference type="PANTHER" id="PTHR24198">
    <property type="entry name" value="ANKYRIN REPEAT AND PROTEIN KINASE DOMAIN-CONTAINING PROTEIN"/>
    <property type="match status" value="1"/>
</dbReference>
<proteinExistence type="predicted"/>
<dbReference type="PROSITE" id="PS50088">
    <property type="entry name" value="ANK_REPEAT"/>
    <property type="match status" value="4"/>
</dbReference>
<keyword evidence="1" id="KW-0677">Repeat</keyword>
<feature type="domain" description="Protein kinase" evidence="6">
    <location>
        <begin position="61"/>
        <end position="393"/>
    </location>
</feature>
<keyword evidence="8" id="KW-1185">Reference proteome</keyword>
<dbReference type="PRINTS" id="PR01415">
    <property type="entry name" value="ANKYRIN"/>
</dbReference>
<gene>
    <name evidence="7" type="ORF">B0T10DRAFT_610682</name>
</gene>
<dbReference type="PROSITE" id="PS50011">
    <property type="entry name" value="PROTEIN_KINASE_DOM"/>
    <property type="match status" value="1"/>
</dbReference>
<dbReference type="Gene3D" id="1.25.40.20">
    <property type="entry name" value="Ankyrin repeat-containing domain"/>
    <property type="match status" value="3"/>
</dbReference>
<dbReference type="InterPro" id="IPR036770">
    <property type="entry name" value="Ankyrin_rpt-contain_sf"/>
</dbReference>
<name>A0A9P8VV94_9HYPO</name>
<dbReference type="EMBL" id="JAGPYM010000039">
    <property type="protein sequence ID" value="KAH6874396.1"/>
    <property type="molecule type" value="Genomic_DNA"/>
</dbReference>
<dbReference type="Proteomes" id="UP000777438">
    <property type="component" value="Unassembled WGS sequence"/>
</dbReference>
<protein>
    <recommendedName>
        <fullName evidence="6">Protein kinase domain-containing protein</fullName>
    </recommendedName>
</protein>
<dbReference type="PROSITE" id="PS50297">
    <property type="entry name" value="ANK_REP_REGION"/>
    <property type="match status" value="4"/>
</dbReference>
<dbReference type="Pfam" id="PF12796">
    <property type="entry name" value="Ank_2"/>
    <property type="match status" value="3"/>
</dbReference>
<dbReference type="PROSITE" id="PS00108">
    <property type="entry name" value="PROTEIN_KINASE_ST"/>
    <property type="match status" value="1"/>
</dbReference>
<evidence type="ECO:0000256" key="2">
    <source>
        <dbReference type="ARBA" id="ARBA00023043"/>
    </source>
</evidence>
<keyword evidence="2 3" id="KW-0040">ANK repeat</keyword>
<evidence type="ECO:0000256" key="4">
    <source>
        <dbReference type="SAM" id="Coils"/>
    </source>
</evidence>
<reference evidence="7 8" key="1">
    <citation type="journal article" date="2021" name="Nat. Commun.">
        <title>Genetic determinants of endophytism in the Arabidopsis root mycobiome.</title>
        <authorList>
            <person name="Mesny F."/>
            <person name="Miyauchi S."/>
            <person name="Thiergart T."/>
            <person name="Pickel B."/>
            <person name="Atanasova L."/>
            <person name="Karlsson M."/>
            <person name="Huettel B."/>
            <person name="Barry K.W."/>
            <person name="Haridas S."/>
            <person name="Chen C."/>
            <person name="Bauer D."/>
            <person name="Andreopoulos W."/>
            <person name="Pangilinan J."/>
            <person name="LaButti K."/>
            <person name="Riley R."/>
            <person name="Lipzen A."/>
            <person name="Clum A."/>
            <person name="Drula E."/>
            <person name="Henrissat B."/>
            <person name="Kohler A."/>
            <person name="Grigoriev I.V."/>
            <person name="Martin F.M."/>
            <person name="Hacquard S."/>
        </authorList>
    </citation>
    <scope>NUCLEOTIDE SEQUENCE [LARGE SCALE GENOMIC DNA]</scope>
    <source>
        <strain evidence="7 8">MPI-CAGE-CH-0241</strain>
    </source>
</reference>
<evidence type="ECO:0000256" key="5">
    <source>
        <dbReference type="SAM" id="MobiDB-lite"/>
    </source>
</evidence>
<dbReference type="SMART" id="SM00220">
    <property type="entry name" value="S_TKc"/>
    <property type="match status" value="1"/>
</dbReference>
<feature type="coiled-coil region" evidence="4">
    <location>
        <begin position="1397"/>
        <end position="1424"/>
    </location>
</feature>
<dbReference type="PANTHER" id="PTHR24198:SF165">
    <property type="entry name" value="ANKYRIN REPEAT-CONTAINING PROTEIN-RELATED"/>
    <property type="match status" value="1"/>
</dbReference>
<feature type="region of interest" description="Disordered" evidence="5">
    <location>
        <begin position="1"/>
        <end position="25"/>
    </location>
</feature>
<dbReference type="GO" id="GO:0005524">
    <property type="term" value="F:ATP binding"/>
    <property type="evidence" value="ECO:0007669"/>
    <property type="project" value="InterPro"/>
</dbReference>
<dbReference type="SUPFAM" id="SSF56112">
    <property type="entry name" value="Protein kinase-like (PK-like)"/>
    <property type="match status" value="1"/>
</dbReference>
<keyword evidence="4" id="KW-0175">Coiled coil</keyword>
<dbReference type="InterPro" id="IPR011009">
    <property type="entry name" value="Kinase-like_dom_sf"/>
</dbReference>
<dbReference type="Pfam" id="PF00023">
    <property type="entry name" value="Ank"/>
    <property type="match status" value="1"/>
</dbReference>
<evidence type="ECO:0000256" key="3">
    <source>
        <dbReference type="PROSITE-ProRule" id="PRU00023"/>
    </source>
</evidence>
<dbReference type="SMART" id="SM00248">
    <property type="entry name" value="ANK"/>
    <property type="match status" value="7"/>
</dbReference>
<dbReference type="SUPFAM" id="SSF48403">
    <property type="entry name" value="Ankyrin repeat"/>
    <property type="match status" value="2"/>
</dbReference>
<comment type="caution">
    <text evidence="7">The sequence shown here is derived from an EMBL/GenBank/DDBJ whole genome shotgun (WGS) entry which is preliminary data.</text>
</comment>
<feature type="repeat" description="ANK" evidence="3">
    <location>
        <begin position="1103"/>
        <end position="1136"/>
    </location>
</feature>
<dbReference type="GO" id="GO:0004672">
    <property type="term" value="F:protein kinase activity"/>
    <property type="evidence" value="ECO:0007669"/>
    <property type="project" value="InterPro"/>
</dbReference>
<evidence type="ECO:0000313" key="8">
    <source>
        <dbReference type="Proteomes" id="UP000777438"/>
    </source>
</evidence>
<evidence type="ECO:0000259" key="6">
    <source>
        <dbReference type="PROSITE" id="PS50011"/>
    </source>
</evidence>
<dbReference type="InterPro" id="IPR002110">
    <property type="entry name" value="Ankyrin_rpt"/>
</dbReference>
<dbReference type="Pfam" id="PF07714">
    <property type="entry name" value="PK_Tyr_Ser-Thr"/>
    <property type="match status" value="1"/>
</dbReference>
<accession>A0A9P8VV94</accession>
<dbReference type="CDD" id="cd00180">
    <property type="entry name" value="PKc"/>
    <property type="match status" value="1"/>
</dbReference>
<feature type="repeat" description="ANK" evidence="3">
    <location>
        <begin position="674"/>
        <end position="707"/>
    </location>
</feature>
<dbReference type="InterPro" id="IPR001245">
    <property type="entry name" value="Ser-Thr/Tyr_kinase_cat_dom"/>
</dbReference>
<dbReference type="InterPro" id="IPR000719">
    <property type="entry name" value="Prot_kinase_dom"/>
</dbReference>
<evidence type="ECO:0000313" key="7">
    <source>
        <dbReference type="EMBL" id="KAH6874396.1"/>
    </source>
</evidence>
<dbReference type="InterPro" id="IPR008271">
    <property type="entry name" value="Ser/Thr_kinase_AS"/>
</dbReference>
<organism evidence="7 8">
    <name type="scientific">Thelonectria olida</name>
    <dbReference type="NCBI Taxonomy" id="1576542"/>
    <lineage>
        <taxon>Eukaryota</taxon>
        <taxon>Fungi</taxon>
        <taxon>Dikarya</taxon>
        <taxon>Ascomycota</taxon>
        <taxon>Pezizomycotina</taxon>
        <taxon>Sordariomycetes</taxon>
        <taxon>Hypocreomycetidae</taxon>
        <taxon>Hypocreales</taxon>
        <taxon>Nectriaceae</taxon>
        <taxon>Thelonectria</taxon>
    </lineage>
</organism>
<feature type="compositionally biased region" description="Polar residues" evidence="5">
    <location>
        <begin position="7"/>
        <end position="22"/>
    </location>
</feature>
<evidence type="ECO:0000256" key="1">
    <source>
        <dbReference type="ARBA" id="ARBA00022737"/>
    </source>
</evidence>
<dbReference type="Gene3D" id="1.10.510.10">
    <property type="entry name" value="Transferase(Phosphotransferase) domain 1"/>
    <property type="match status" value="1"/>
</dbReference>
<dbReference type="OrthoDB" id="4062651at2759"/>
<feature type="repeat" description="ANK" evidence="3">
    <location>
        <begin position="725"/>
        <end position="757"/>
    </location>
</feature>
<sequence>MSPPMGGSTTANLMAPGTTSPGTVPPIPEYLELIDIDTLARHQFSIEGPTGSNNRMGVPSVTGTLLLGAGGSFTVRRVPYESITQIDVWGGNFDRKKRFVVVKQPGVDHKRGGDNWDKSLRDVMMELKILSHKPICGHPNIVKLHSFMWDSQSNIATALAPSLILEYADLGTLSDFQDIRRLVLRHTTKRDICVDIAEGLRFLNECGIVHGDVKSQNILLFRDQLGHQRRQPTIRAKISDFGCSLIGMSDHVDCPKQRPWGSTELWAAPERLSNDEPLDFLSLRRRDLYSYGLLVWQIVCDGREPWRLLSWDSSHGQVTVQPDENAGWPLGKATFGKLKQKEDTLLSLAAGLVQSWPGVADLNNEAQAVLEVTVRKDPAARARSFDVILQLWGETGNARSERVPAPVRLAKGDFGVTSPMFPKNIHFLKTTPPSFRHFVCDQLSKQAKWSPSAADRANFAYAVAACHLQGFYYEETEEGILGMSQGDSPKSAVAAVLQAAELGHVLARALVSSMLEAANLPTSSWPTRGVIGNWLFDALKQGSMRARFELAKSYPEAYRQAVSDMQASRRRCAHSLPVNETSAANSSTFFDGFPSLDPIARKIVTQPGTGRLHQAAYLGSVRGCQYLVEDCKLQVDNPSSQGCTALHFAARNSQVEIANYLADKGSNINAQDNSGMTTLHMALLSLEPDGILCMLLDRGADPNLVATPPSGQSWLPDCYDYFIDPEGTPLHFAVRSQNLSAIKLLLQRGADPNKRSNGGVTPFELCVQMRSSRLLELLLPYALGRETNLPNPHGLYPCLVGFGLSQMTRTLYWQQTPSMNFLISLVDRIRERGFDLDDKGILHWAFDADRPEIVDYYLQRLQGNDENLAGPYRFRRIDYKSEQLMVRDISLGNNMTTTLSNIIGTSSKAMALVVLKHAPKPLPPLGNYGLPWLVVIGCRRIESREDTCDLVSALIEAGADMSTMDDRGNGPLYSAALWNNYNAVKALLPHNPTDADIQRAIHVCISKGIPKVASFILSAIFTRFPQALTAPLPNHDGSAMYMSILDPGNTGLNYIRAFCDANEFSRDETSNWASLREALQAMESQAGGAQALKERLQEQSFFGLQTPLHCAARTGSAELVKELLGKPGIDVNAMPVLQMPALERPLALSHEGEPELASVSPDPMAAINSGLTPLDCAYDRNWDLSLFHWPDKDKPLIEELRKAGGAHREQDSFEERTQAVIELLRAAGGKTHEEIFGLPGTRTNLEMRNAAREKSRKAFLKKNKPMEPSETSLKIQKLWAEVCGLPSSDQSHQRYPGLLTTAEPARPRFSTLSREALGLFDDCQPKDASNAVDASLSLELSERRLRFEKWTEYNSVLGGNLDTIQDIPPTTASHTLAAGIFIGLHEVIQTLAYMRLIVQEQAHRRDYRDRYQELSRDLDKALDAFTTEETMLKDLSDAAVAETETRLNIRLEELDLMGNLK</sequence>